<keyword evidence="7" id="KW-0862">Zinc</keyword>
<gene>
    <name evidence="11" type="primary">106091464</name>
</gene>
<dbReference type="GO" id="GO:0005886">
    <property type="term" value="C:plasma membrane"/>
    <property type="evidence" value="ECO:0007669"/>
    <property type="project" value="UniProtKB-SubCell"/>
</dbReference>
<evidence type="ECO:0000259" key="9">
    <source>
        <dbReference type="Pfam" id="PF01431"/>
    </source>
</evidence>
<dbReference type="CDD" id="cd08662">
    <property type="entry name" value="M13"/>
    <property type="match status" value="1"/>
</dbReference>
<sequence>MPLLEGNNWREEDFNWWITVANISQKYGHNIMIRYELIPNPRDMSKYGLMLGHPEFPIPLPLNNKNKEGNFWHHYVELVSQHLISHFGIATSLAKETAQEIVDFEKVLAKSASFDRYGAHQYHVATKLRKLEWKYVLHMDLKSYLDNAFGPLDKDYVVEENESYFYNLERIRDIPKETIANYIFYKLIRQFALPPETSCLGETKRLFGNILDNMWYKRNNIKDMENSVLNMFEELKSVFFTALKSKQYEWMSPSVQKYFLETLDTLSLQVLNYNETDFSREYGALNLTNADYMGNLKAIYSLKALQKREKFHQAPTAYYDAENMHAGINYIRNKNLILVPLNILQSNRFHSDLYPLAVNYGQMGTLLAHAVLHAFDDEARFLDKSEGGYGWRNRPTAVLFNDNTLCFRRQYRNFTYAGHTLADSLVQSENIATNGAVRLAYLTYMEKAVRKPTFLDQEQLPDLKYKNKKLFFVSYAQSLCADIHSNYDGFVLASEYNPPEIQRVMTSLSNMEEFSEVFKCPQESLMNPEKKCILF</sequence>
<evidence type="ECO:0000313" key="11">
    <source>
        <dbReference type="EnsemblMetazoa" id="SCAU015697-PA"/>
    </source>
</evidence>
<dbReference type="VEuPathDB" id="VectorBase:SCAU015697"/>
<reference evidence="11" key="1">
    <citation type="submission" date="2020-05" db="UniProtKB">
        <authorList>
            <consortium name="EnsemblMetazoa"/>
        </authorList>
    </citation>
    <scope>IDENTIFICATION</scope>
    <source>
        <strain evidence="11">USDA</strain>
    </source>
</reference>
<feature type="domain" description="Peptidase M13 N-terminal" evidence="10">
    <location>
        <begin position="8"/>
        <end position="270"/>
    </location>
</feature>
<feature type="domain" description="Peptidase M13 C-terminal" evidence="9">
    <location>
        <begin position="330"/>
        <end position="532"/>
    </location>
</feature>
<dbReference type="GO" id="GO:0004222">
    <property type="term" value="F:metalloendopeptidase activity"/>
    <property type="evidence" value="ECO:0007669"/>
    <property type="project" value="InterPro"/>
</dbReference>
<dbReference type="InterPro" id="IPR024079">
    <property type="entry name" value="MetalloPept_cat_dom_sf"/>
</dbReference>
<evidence type="ECO:0000256" key="7">
    <source>
        <dbReference type="ARBA" id="ARBA00022833"/>
    </source>
</evidence>
<comment type="cofactor">
    <cofactor evidence="1">
        <name>Zn(2+)</name>
        <dbReference type="ChEBI" id="CHEBI:29105"/>
    </cofactor>
</comment>
<comment type="similarity">
    <text evidence="3">Belongs to the peptidase M13 family.</text>
</comment>
<dbReference type="PRINTS" id="PR00786">
    <property type="entry name" value="NEPRILYSIN"/>
</dbReference>
<evidence type="ECO:0000256" key="2">
    <source>
        <dbReference type="ARBA" id="ARBA00004401"/>
    </source>
</evidence>
<evidence type="ECO:0000313" key="12">
    <source>
        <dbReference type="Proteomes" id="UP000095300"/>
    </source>
</evidence>
<evidence type="ECO:0000259" key="10">
    <source>
        <dbReference type="Pfam" id="PF05649"/>
    </source>
</evidence>
<dbReference type="AlphaFoldDB" id="A0A1I8QBP6"/>
<evidence type="ECO:0008006" key="13">
    <source>
        <dbReference type="Google" id="ProtNLM"/>
    </source>
</evidence>
<dbReference type="InterPro" id="IPR000718">
    <property type="entry name" value="Peptidase_M13"/>
</dbReference>
<dbReference type="KEGG" id="scac:106091464"/>
<dbReference type="InterPro" id="IPR042089">
    <property type="entry name" value="Peptidase_M13_dom_2"/>
</dbReference>
<comment type="subcellular location">
    <subcellularLocation>
        <location evidence="2">Cell membrane</location>
        <topology evidence="2">Single-pass type II membrane protein</topology>
    </subcellularLocation>
</comment>
<dbReference type="GO" id="GO:0046872">
    <property type="term" value="F:metal ion binding"/>
    <property type="evidence" value="ECO:0007669"/>
    <property type="project" value="UniProtKB-KW"/>
</dbReference>
<name>A0A1I8QBP6_STOCA</name>
<accession>A0A1I8QBP6</accession>
<keyword evidence="12" id="KW-1185">Reference proteome</keyword>
<keyword evidence="4" id="KW-0645">Protease</keyword>
<dbReference type="Proteomes" id="UP000095300">
    <property type="component" value="Unassembled WGS sequence"/>
</dbReference>
<dbReference type="Pfam" id="PF01431">
    <property type="entry name" value="Peptidase_M13"/>
    <property type="match status" value="1"/>
</dbReference>
<dbReference type="InterPro" id="IPR018497">
    <property type="entry name" value="Peptidase_M13_C"/>
</dbReference>
<keyword evidence="5" id="KW-0479">Metal-binding</keyword>
<protein>
    <recommendedName>
        <fullName evidence="13">Peptidase M13 C-terminal domain-containing protein</fullName>
    </recommendedName>
</protein>
<evidence type="ECO:0000256" key="4">
    <source>
        <dbReference type="ARBA" id="ARBA00022670"/>
    </source>
</evidence>
<proteinExistence type="inferred from homology"/>
<evidence type="ECO:0000256" key="6">
    <source>
        <dbReference type="ARBA" id="ARBA00022801"/>
    </source>
</evidence>
<dbReference type="Gene3D" id="3.40.390.10">
    <property type="entry name" value="Collagenase (Catalytic Domain)"/>
    <property type="match status" value="1"/>
</dbReference>
<dbReference type="Pfam" id="PF05649">
    <property type="entry name" value="Peptidase_M13_N"/>
    <property type="match status" value="1"/>
</dbReference>
<dbReference type="PROSITE" id="PS51885">
    <property type="entry name" value="NEPRILYSIN"/>
    <property type="match status" value="1"/>
</dbReference>
<dbReference type="GO" id="GO:0016485">
    <property type="term" value="P:protein processing"/>
    <property type="evidence" value="ECO:0007669"/>
    <property type="project" value="TreeGrafter"/>
</dbReference>
<keyword evidence="8" id="KW-0482">Metalloprotease</keyword>
<dbReference type="SUPFAM" id="SSF55486">
    <property type="entry name" value="Metalloproteases ('zincins'), catalytic domain"/>
    <property type="match status" value="1"/>
</dbReference>
<evidence type="ECO:0000256" key="8">
    <source>
        <dbReference type="ARBA" id="ARBA00023049"/>
    </source>
</evidence>
<evidence type="ECO:0000256" key="5">
    <source>
        <dbReference type="ARBA" id="ARBA00022723"/>
    </source>
</evidence>
<dbReference type="OrthoDB" id="6475849at2759"/>
<dbReference type="PANTHER" id="PTHR11733:SF238">
    <property type="entry name" value="FI07649P-RELATED"/>
    <property type="match status" value="1"/>
</dbReference>
<dbReference type="InterPro" id="IPR008753">
    <property type="entry name" value="Peptidase_M13_N"/>
</dbReference>
<dbReference type="EnsemblMetazoa" id="SCAU015697-RA">
    <property type="protein sequence ID" value="SCAU015697-PA"/>
    <property type="gene ID" value="SCAU015697"/>
</dbReference>
<keyword evidence="6" id="KW-0378">Hydrolase</keyword>
<dbReference type="PANTHER" id="PTHR11733">
    <property type="entry name" value="ZINC METALLOPROTEASE FAMILY M13 NEPRILYSIN-RELATED"/>
    <property type="match status" value="1"/>
</dbReference>
<evidence type="ECO:0000256" key="3">
    <source>
        <dbReference type="ARBA" id="ARBA00007357"/>
    </source>
</evidence>
<organism evidence="11 12">
    <name type="scientific">Stomoxys calcitrans</name>
    <name type="common">Stable fly</name>
    <name type="synonym">Conops calcitrans</name>
    <dbReference type="NCBI Taxonomy" id="35570"/>
    <lineage>
        <taxon>Eukaryota</taxon>
        <taxon>Metazoa</taxon>
        <taxon>Ecdysozoa</taxon>
        <taxon>Arthropoda</taxon>
        <taxon>Hexapoda</taxon>
        <taxon>Insecta</taxon>
        <taxon>Pterygota</taxon>
        <taxon>Neoptera</taxon>
        <taxon>Endopterygota</taxon>
        <taxon>Diptera</taxon>
        <taxon>Brachycera</taxon>
        <taxon>Muscomorpha</taxon>
        <taxon>Muscoidea</taxon>
        <taxon>Muscidae</taxon>
        <taxon>Stomoxys</taxon>
    </lineage>
</organism>
<evidence type="ECO:0000256" key="1">
    <source>
        <dbReference type="ARBA" id="ARBA00001947"/>
    </source>
</evidence>
<dbReference type="Gene3D" id="1.10.1380.10">
    <property type="entry name" value="Neutral endopeptidase , domain2"/>
    <property type="match status" value="1"/>
</dbReference>